<evidence type="ECO:0000313" key="2">
    <source>
        <dbReference type="EMBL" id="CAK8680456.1"/>
    </source>
</evidence>
<keyword evidence="3" id="KW-1185">Reference proteome</keyword>
<feature type="compositionally biased region" description="Basic and acidic residues" evidence="1">
    <location>
        <begin position="29"/>
        <end position="50"/>
    </location>
</feature>
<evidence type="ECO:0000256" key="1">
    <source>
        <dbReference type="SAM" id="MobiDB-lite"/>
    </source>
</evidence>
<dbReference type="EMBL" id="CAWYQH010000068">
    <property type="protein sequence ID" value="CAK8680456.1"/>
    <property type="molecule type" value="Genomic_DNA"/>
</dbReference>
<comment type="caution">
    <text evidence="2">The sequence shown here is derived from an EMBL/GenBank/DDBJ whole genome shotgun (WGS) entry which is preliminary data.</text>
</comment>
<organism evidence="2 3">
    <name type="scientific">Clavelina lepadiformis</name>
    <name type="common">Light-bulb sea squirt</name>
    <name type="synonym">Ascidia lepadiformis</name>
    <dbReference type="NCBI Taxonomy" id="159417"/>
    <lineage>
        <taxon>Eukaryota</taxon>
        <taxon>Metazoa</taxon>
        <taxon>Chordata</taxon>
        <taxon>Tunicata</taxon>
        <taxon>Ascidiacea</taxon>
        <taxon>Aplousobranchia</taxon>
        <taxon>Clavelinidae</taxon>
        <taxon>Clavelina</taxon>
    </lineage>
</organism>
<proteinExistence type="predicted"/>
<feature type="compositionally biased region" description="Basic and acidic residues" evidence="1">
    <location>
        <begin position="60"/>
        <end position="69"/>
    </location>
</feature>
<reference evidence="2 3" key="1">
    <citation type="submission" date="2024-02" db="EMBL/GenBank/DDBJ databases">
        <authorList>
            <person name="Daric V."/>
            <person name="Darras S."/>
        </authorList>
    </citation>
    <scope>NUCLEOTIDE SEQUENCE [LARGE SCALE GENOMIC DNA]</scope>
</reference>
<protein>
    <submittedName>
        <fullName evidence="2">Uncharacterized protein</fullName>
    </submittedName>
</protein>
<feature type="region of interest" description="Disordered" evidence="1">
    <location>
        <begin position="14"/>
        <end position="126"/>
    </location>
</feature>
<evidence type="ECO:0000313" key="3">
    <source>
        <dbReference type="Proteomes" id="UP001642483"/>
    </source>
</evidence>
<accession>A0ABP0FLF6</accession>
<gene>
    <name evidence="2" type="ORF">CVLEPA_LOCUS10702</name>
</gene>
<sequence length="510" mass="58602">MDFMPFQISRTLLETPQQAEKRKRQQRLYMREKRSNETLEEKKQRQEKQRLNRRLQLKSETPEQAERRKLQQKMYMRKKRASATPEEAAELREKNRIRGRLKRSQRTPDEQESDSHLFEENKKRKERKTGVALKQLELENARQFFAIKPIFSNLSQSHNRRDLIDCSSRTECLAVSDVDTHQKPTSARNADANIKNEFSSLSMNVASAAWCKPTFLESRNKFAEDIPLEEPNLQQHCANLLPIDSVEGETLKQKDFYLKQLMANFSHAPSPNFAHKYLKSNADNTRKVFNGKTASTTPSSLLPHSQHINQLFNIASKFDSTIKDSSAISLQAHAVSSTPDGTETCIFPLQGNEIRDVLCSKVSQDSCNFSREYNKHCKDNGQIKTVGDRSSFLHSLSPTIQQVEIDKKSSSCRATNNDFPLQIPSHSSFLMRFLPTSDCDQFLALLGLEKAVDELKCSLDETSPCPQPSNLFQCFLCESDVSEEWRIIDCENLLCQQCFVVMKRSEALEF</sequence>
<name>A0ABP0FLF6_CLALP</name>
<dbReference type="Proteomes" id="UP001642483">
    <property type="component" value="Unassembled WGS sequence"/>
</dbReference>
<feature type="compositionally biased region" description="Basic and acidic residues" evidence="1">
    <location>
        <begin position="106"/>
        <end position="123"/>
    </location>
</feature>